<evidence type="ECO:0000256" key="1">
    <source>
        <dbReference type="ARBA" id="ARBA00009024"/>
    </source>
</evidence>
<dbReference type="Proteomes" id="UP000261340">
    <property type="component" value="Unplaced"/>
</dbReference>
<dbReference type="STRING" id="61819.ENSACIP00000016725"/>
<dbReference type="AlphaFoldDB" id="A0A3Q0S8C8"/>
<reference evidence="2" key="2">
    <citation type="submission" date="2025-09" db="UniProtKB">
        <authorList>
            <consortium name="Ensembl"/>
        </authorList>
    </citation>
    <scope>IDENTIFICATION</scope>
</reference>
<dbReference type="Pfam" id="PF04749">
    <property type="entry name" value="PLAC8"/>
    <property type="match status" value="1"/>
</dbReference>
<dbReference type="InterPro" id="IPR006461">
    <property type="entry name" value="PLAC_motif_containing"/>
</dbReference>
<dbReference type="PANTHER" id="PTHR15907">
    <property type="entry name" value="DUF614 FAMILY PROTEIN-RELATED"/>
    <property type="match status" value="1"/>
</dbReference>
<dbReference type="NCBIfam" id="TIGR01571">
    <property type="entry name" value="A_thal_Cys_rich"/>
    <property type="match status" value="1"/>
</dbReference>
<evidence type="ECO:0000313" key="2">
    <source>
        <dbReference type="Ensembl" id="ENSACIP00000016725.1"/>
    </source>
</evidence>
<evidence type="ECO:0008006" key="4">
    <source>
        <dbReference type="Google" id="ProtNLM"/>
    </source>
</evidence>
<keyword evidence="3" id="KW-1185">Reference proteome</keyword>
<evidence type="ECO:0000313" key="3">
    <source>
        <dbReference type="Proteomes" id="UP000261340"/>
    </source>
</evidence>
<accession>A0A3Q0S8C8</accession>
<protein>
    <recommendedName>
        <fullName evidence="4">Plac8 onzin related protein 6</fullName>
    </recommendedName>
</protein>
<name>A0A3Q0S8C8_AMPCI</name>
<proteinExistence type="inferred from homology"/>
<comment type="similarity">
    <text evidence="1">Belongs to the cornifelin family.</text>
</comment>
<dbReference type="Ensembl" id="ENSACIT00000017177.1">
    <property type="protein sequence ID" value="ENSACIP00000016725.1"/>
    <property type="gene ID" value="ENSACIG00000012990.1"/>
</dbReference>
<reference evidence="2" key="1">
    <citation type="submission" date="2025-08" db="UniProtKB">
        <authorList>
            <consortium name="Ensembl"/>
        </authorList>
    </citation>
    <scope>IDENTIFICATION</scope>
</reference>
<organism evidence="2 3">
    <name type="scientific">Amphilophus citrinellus</name>
    <name type="common">Midas cichlid</name>
    <name type="synonym">Cichlasoma citrinellum</name>
    <dbReference type="NCBI Taxonomy" id="61819"/>
    <lineage>
        <taxon>Eukaryota</taxon>
        <taxon>Metazoa</taxon>
        <taxon>Chordata</taxon>
        <taxon>Craniata</taxon>
        <taxon>Vertebrata</taxon>
        <taxon>Euteleostomi</taxon>
        <taxon>Actinopterygii</taxon>
        <taxon>Neopterygii</taxon>
        <taxon>Teleostei</taxon>
        <taxon>Neoteleostei</taxon>
        <taxon>Acanthomorphata</taxon>
        <taxon>Ovalentaria</taxon>
        <taxon>Cichlomorphae</taxon>
        <taxon>Cichliformes</taxon>
        <taxon>Cichlidae</taxon>
        <taxon>New World cichlids</taxon>
        <taxon>Cichlasomatinae</taxon>
        <taxon>Heroini</taxon>
        <taxon>Amphilophus</taxon>
    </lineage>
</organism>
<dbReference type="OMA" id="SICNDCI"/>
<dbReference type="GeneTree" id="ENSGT00940000163701"/>
<sequence>KTSFTLLVVTQTQPGRYAQGSSEWSSGICDFCENIPVCCFAYWCFPCFACKTSRDYGEHLCLPLADWFGFIPPATMSLRASMRHRYGIRGTLCEDCVYSTFCMVCVWCQMSREMEIRNTPAVVVTSKR</sequence>